<keyword evidence="5" id="KW-1185">Reference proteome</keyword>
<evidence type="ECO:0000313" key="4">
    <source>
        <dbReference type="EMBL" id="MFC0081828.1"/>
    </source>
</evidence>
<dbReference type="Proteomes" id="UP001589788">
    <property type="component" value="Unassembled WGS sequence"/>
</dbReference>
<dbReference type="RefSeq" id="WP_377789125.1">
    <property type="nucleotide sequence ID" value="NZ_JBHLYQ010000050.1"/>
</dbReference>
<dbReference type="EMBL" id="JBHLYQ010000050">
    <property type="protein sequence ID" value="MFC0081828.1"/>
    <property type="molecule type" value="Genomic_DNA"/>
</dbReference>
<dbReference type="PANTHER" id="PTHR22946:SF9">
    <property type="entry name" value="POLYKETIDE TRANSFERASE AF380"/>
    <property type="match status" value="1"/>
</dbReference>
<keyword evidence="2 4" id="KW-0378">Hydrolase</keyword>
<comment type="similarity">
    <text evidence="1">Belongs to the AB hydrolase superfamily.</text>
</comment>
<name>A0ABV6C2A6_9ACTN</name>
<dbReference type="PANTHER" id="PTHR22946">
    <property type="entry name" value="DIENELACTONE HYDROLASE DOMAIN-CONTAINING PROTEIN-RELATED"/>
    <property type="match status" value="1"/>
</dbReference>
<organism evidence="4 5">
    <name type="scientific">Aciditerrimonas ferrireducens</name>
    <dbReference type="NCBI Taxonomy" id="667306"/>
    <lineage>
        <taxon>Bacteria</taxon>
        <taxon>Bacillati</taxon>
        <taxon>Actinomycetota</taxon>
        <taxon>Acidimicrobiia</taxon>
        <taxon>Acidimicrobiales</taxon>
        <taxon>Acidimicrobiaceae</taxon>
        <taxon>Aciditerrimonas</taxon>
    </lineage>
</organism>
<dbReference type="GO" id="GO:0016787">
    <property type="term" value="F:hydrolase activity"/>
    <property type="evidence" value="ECO:0007669"/>
    <property type="project" value="UniProtKB-KW"/>
</dbReference>
<reference evidence="4 5" key="1">
    <citation type="submission" date="2024-09" db="EMBL/GenBank/DDBJ databases">
        <authorList>
            <person name="Sun Q."/>
            <person name="Mori K."/>
        </authorList>
    </citation>
    <scope>NUCLEOTIDE SEQUENCE [LARGE SCALE GENOMIC DNA]</scope>
    <source>
        <strain evidence="4 5">JCM 15389</strain>
    </source>
</reference>
<protein>
    <submittedName>
        <fullName evidence="4">Dienelactone hydrolase family protein</fullName>
        <ecNumber evidence="4">3.1.-.-</ecNumber>
    </submittedName>
</protein>
<evidence type="ECO:0000313" key="5">
    <source>
        <dbReference type="Proteomes" id="UP001589788"/>
    </source>
</evidence>
<gene>
    <name evidence="4" type="ORF">ACFFRE_06670</name>
</gene>
<evidence type="ECO:0000256" key="3">
    <source>
        <dbReference type="SAM" id="MobiDB-lite"/>
    </source>
</evidence>
<sequence length="274" mass="29223">MELVELGQERGVRTRHLRLSVEGRAVPGLLWTPAAPKGPVPLVALGHGASRDKGQDVVVALARRLVRHHGMAALAIDGPVHGERRGEAHPVPQVVFLEFAQRWAAEGEAMTDQMVADWRAVLDALAALGEFDPERLGYWGLSMGTILGVPLVAAEPRMRAAVLGLCGLTGPTRDRLAVDAPRVTVPTLFLVQWDDELFPRDSAFALFAALGTPDKRLHAHPGAHGAVPAEELDGAEAFLAWHLLGGGQGPSQDRSCIGPGRQPSEDATSRTSTT</sequence>
<evidence type="ECO:0000256" key="2">
    <source>
        <dbReference type="ARBA" id="ARBA00022801"/>
    </source>
</evidence>
<proteinExistence type="inferred from homology"/>
<accession>A0ABV6C2A6</accession>
<dbReference type="InterPro" id="IPR050261">
    <property type="entry name" value="FrsA_esterase"/>
</dbReference>
<evidence type="ECO:0000256" key="1">
    <source>
        <dbReference type="ARBA" id="ARBA00008645"/>
    </source>
</evidence>
<dbReference type="EC" id="3.1.-.-" evidence="4"/>
<dbReference type="SUPFAM" id="SSF53474">
    <property type="entry name" value="alpha/beta-Hydrolases"/>
    <property type="match status" value="1"/>
</dbReference>
<dbReference type="InterPro" id="IPR029058">
    <property type="entry name" value="AB_hydrolase_fold"/>
</dbReference>
<dbReference type="Gene3D" id="3.40.50.1820">
    <property type="entry name" value="alpha/beta hydrolase"/>
    <property type="match status" value="1"/>
</dbReference>
<feature type="region of interest" description="Disordered" evidence="3">
    <location>
        <begin position="248"/>
        <end position="274"/>
    </location>
</feature>
<comment type="caution">
    <text evidence="4">The sequence shown here is derived from an EMBL/GenBank/DDBJ whole genome shotgun (WGS) entry which is preliminary data.</text>
</comment>